<gene>
    <name evidence="2" type="ORF">BINO364_LOCUS13404</name>
</gene>
<feature type="region of interest" description="Disordered" evidence="1">
    <location>
        <begin position="151"/>
        <end position="194"/>
    </location>
</feature>
<name>A0A8J9VRJ1_9NEOP</name>
<feature type="non-terminal residue" evidence="2">
    <location>
        <position position="257"/>
    </location>
</feature>
<protein>
    <submittedName>
        <fullName evidence="2">Uncharacterized protein</fullName>
    </submittedName>
</protein>
<feature type="compositionally biased region" description="Basic and acidic residues" evidence="1">
    <location>
        <begin position="179"/>
        <end position="194"/>
    </location>
</feature>
<dbReference type="Proteomes" id="UP000838878">
    <property type="component" value="Chromosome 7"/>
</dbReference>
<evidence type="ECO:0000256" key="1">
    <source>
        <dbReference type="SAM" id="MobiDB-lite"/>
    </source>
</evidence>
<sequence length="257" mass="29524">MNNSNSLNEENTNESHTIESCLQTEQSEIYMQDQLMNSEYIDSNYNIMRPNKRVRDIEENTEEWTMVTGNGKKIIRKDIRSEKQSLEETLIEPSPSGIVASARKEELHTEDISMIIPSTSQRSYVEVLKSSNTTYGNTETANQKITKKVIEKKSKKKKSMSTNNQTGESFDWGMYSNNESDRESSIDEDTTENKEKPKISFIELLKRISNICFMKNLSTKKKAEQVVCVVLEWVVYIIESKISAFTILKQLFNIGNG</sequence>
<evidence type="ECO:0000313" key="3">
    <source>
        <dbReference type="Proteomes" id="UP000838878"/>
    </source>
</evidence>
<organism evidence="2 3">
    <name type="scientific">Brenthis ino</name>
    <name type="common">lesser marbled fritillary</name>
    <dbReference type="NCBI Taxonomy" id="405034"/>
    <lineage>
        <taxon>Eukaryota</taxon>
        <taxon>Metazoa</taxon>
        <taxon>Ecdysozoa</taxon>
        <taxon>Arthropoda</taxon>
        <taxon>Hexapoda</taxon>
        <taxon>Insecta</taxon>
        <taxon>Pterygota</taxon>
        <taxon>Neoptera</taxon>
        <taxon>Endopterygota</taxon>
        <taxon>Lepidoptera</taxon>
        <taxon>Glossata</taxon>
        <taxon>Ditrysia</taxon>
        <taxon>Papilionoidea</taxon>
        <taxon>Nymphalidae</taxon>
        <taxon>Heliconiinae</taxon>
        <taxon>Argynnini</taxon>
        <taxon>Brenthis</taxon>
    </lineage>
</organism>
<reference evidence="2" key="1">
    <citation type="submission" date="2021-12" db="EMBL/GenBank/DDBJ databases">
        <authorList>
            <person name="Martin H S."/>
        </authorList>
    </citation>
    <scope>NUCLEOTIDE SEQUENCE</scope>
</reference>
<dbReference type="AlphaFoldDB" id="A0A8J9VRJ1"/>
<dbReference type="EMBL" id="OV170227">
    <property type="protein sequence ID" value="CAH0728153.1"/>
    <property type="molecule type" value="Genomic_DNA"/>
</dbReference>
<evidence type="ECO:0000313" key="2">
    <source>
        <dbReference type="EMBL" id="CAH0728153.1"/>
    </source>
</evidence>
<accession>A0A8J9VRJ1</accession>
<proteinExistence type="predicted"/>
<keyword evidence="3" id="KW-1185">Reference proteome</keyword>